<organism evidence="2 3">
    <name type="scientific">Streptomyces katrae</name>
    <dbReference type="NCBI Taxonomy" id="68223"/>
    <lineage>
        <taxon>Bacteria</taxon>
        <taxon>Bacillati</taxon>
        <taxon>Actinomycetota</taxon>
        <taxon>Actinomycetes</taxon>
        <taxon>Kitasatosporales</taxon>
        <taxon>Streptomycetaceae</taxon>
        <taxon>Streptomyces</taxon>
    </lineage>
</organism>
<name>A0A0F4JK73_9ACTN</name>
<dbReference type="PATRIC" id="fig|68223.7.peg.6183"/>
<dbReference type="EMBL" id="JZWV01000265">
    <property type="protein sequence ID" value="KJY34737.1"/>
    <property type="molecule type" value="Genomic_DNA"/>
</dbReference>
<gene>
    <name evidence="2" type="ORF">VR44_11430</name>
</gene>
<dbReference type="Pfam" id="PF13529">
    <property type="entry name" value="Peptidase_C39_2"/>
    <property type="match status" value="1"/>
</dbReference>
<dbReference type="Gene3D" id="3.90.70.10">
    <property type="entry name" value="Cysteine proteinases"/>
    <property type="match status" value="1"/>
</dbReference>
<feature type="domain" description="Peptidase C39-like" evidence="1">
    <location>
        <begin position="51"/>
        <end position="175"/>
    </location>
</feature>
<accession>A0A0F4JK73</accession>
<protein>
    <submittedName>
        <fullName evidence="2">Peptidase</fullName>
    </submittedName>
</protein>
<dbReference type="RefSeq" id="WP_045947328.1">
    <property type="nucleotide sequence ID" value="NZ_JZWV01000265.1"/>
</dbReference>
<dbReference type="Proteomes" id="UP000033551">
    <property type="component" value="Unassembled WGS sequence"/>
</dbReference>
<evidence type="ECO:0000313" key="3">
    <source>
        <dbReference type="Proteomes" id="UP000033551"/>
    </source>
</evidence>
<dbReference type="OrthoDB" id="2602488at2"/>
<sequence>MPDPDLPFPTVTQYASPDLISAIVYDGHDQGADPRWAESGAPDADTYRTWCGHMCGIACLRMALLARDGDAPSLFELLDGARTYGAYTEDPDTGAIRGLIYAPFARYVQAVHRLHAQVHPTLPVPDLLALLDSGRLVMASVHREIRRPENPAPGKGGHLVLVTGRRGDTVHFRNPSGHTDRTRTASLPVAAFAEFFAGRGVSLT</sequence>
<evidence type="ECO:0000313" key="2">
    <source>
        <dbReference type="EMBL" id="KJY34737.1"/>
    </source>
</evidence>
<dbReference type="InterPro" id="IPR039564">
    <property type="entry name" value="Peptidase_C39-like"/>
</dbReference>
<reference evidence="2 3" key="1">
    <citation type="submission" date="2015-02" db="EMBL/GenBank/DDBJ databases">
        <authorList>
            <person name="Ju K.-S."/>
            <person name="Doroghazi J.R."/>
            <person name="Metcalf W."/>
        </authorList>
    </citation>
    <scope>NUCLEOTIDE SEQUENCE [LARGE SCALE GENOMIC DNA]</scope>
    <source>
        <strain evidence="2 3">NRRL ISP-5550</strain>
    </source>
</reference>
<dbReference type="AlphaFoldDB" id="A0A0F4JK73"/>
<evidence type="ECO:0000259" key="1">
    <source>
        <dbReference type="Pfam" id="PF13529"/>
    </source>
</evidence>
<keyword evidence="3" id="KW-1185">Reference proteome</keyword>
<comment type="caution">
    <text evidence="2">The sequence shown here is derived from an EMBL/GenBank/DDBJ whole genome shotgun (WGS) entry which is preliminary data.</text>
</comment>
<proteinExistence type="predicted"/>